<protein>
    <submittedName>
        <fullName evidence="6">Transcriptional regulator, IclR family</fullName>
    </submittedName>
</protein>
<dbReference type="Proteomes" id="UP000190102">
    <property type="component" value="Unassembled WGS sequence"/>
</dbReference>
<dbReference type="GO" id="GO:0045892">
    <property type="term" value="P:negative regulation of DNA-templated transcription"/>
    <property type="evidence" value="ECO:0007669"/>
    <property type="project" value="TreeGrafter"/>
</dbReference>
<keyword evidence="2" id="KW-0238">DNA-binding</keyword>
<dbReference type="InterPro" id="IPR014757">
    <property type="entry name" value="Tscrpt_reg_IclR_C"/>
</dbReference>
<evidence type="ECO:0000259" key="4">
    <source>
        <dbReference type="PROSITE" id="PS51077"/>
    </source>
</evidence>
<evidence type="ECO:0000256" key="2">
    <source>
        <dbReference type="ARBA" id="ARBA00023125"/>
    </source>
</evidence>
<keyword evidence="1" id="KW-0805">Transcription regulation</keyword>
<accession>A0A1T4M750</accession>
<dbReference type="Pfam" id="PF01614">
    <property type="entry name" value="IclR_C"/>
    <property type="match status" value="1"/>
</dbReference>
<dbReference type="SMART" id="SM00346">
    <property type="entry name" value="HTH_ICLR"/>
    <property type="match status" value="1"/>
</dbReference>
<dbReference type="AlphaFoldDB" id="A0A1T4M750"/>
<evidence type="ECO:0000259" key="5">
    <source>
        <dbReference type="PROSITE" id="PS51078"/>
    </source>
</evidence>
<feature type="domain" description="HTH iclR-type" evidence="4">
    <location>
        <begin position="11"/>
        <end position="73"/>
    </location>
</feature>
<dbReference type="FunFam" id="1.10.10.10:FF:000056">
    <property type="entry name" value="IclR family transcriptional regulator"/>
    <property type="match status" value="1"/>
</dbReference>
<dbReference type="Gene3D" id="1.10.10.10">
    <property type="entry name" value="Winged helix-like DNA-binding domain superfamily/Winged helix DNA-binding domain"/>
    <property type="match status" value="1"/>
</dbReference>
<sequence length="260" mass="29400">MAKKEKSEYLIQAVSHALDLLEQFHGETDELGVTELSKRLKLHKNNVFRLLATLESRGYIEQNKVTENYRLGLKTLELGQTFIKQMGLLRQSKPVIEDLVKTCNETTYVAVLKDFHIIYLDSVETTMTVRVVPRVGSRLPAYCTAAGKVQIAYMSGEEIDHYLPNRELEKFTANTISDREVLKKQLAEIAEQGYAIDNEELDEGVKCVSAPIRDYTRRIIGAVSISGPSMRFSDERVSKELLPLAIKAAEEISTKLGYQK</sequence>
<keyword evidence="7" id="KW-1185">Reference proteome</keyword>
<evidence type="ECO:0000313" key="7">
    <source>
        <dbReference type="Proteomes" id="UP000190102"/>
    </source>
</evidence>
<gene>
    <name evidence="6" type="ORF">SAMN02745119_01195</name>
</gene>
<evidence type="ECO:0000256" key="1">
    <source>
        <dbReference type="ARBA" id="ARBA00023015"/>
    </source>
</evidence>
<keyword evidence="3" id="KW-0804">Transcription</keyword>
<dbReference type="InterPro" id="IPR036388">
    <property type="entry name" value="WH-like_DNA-bd_sf"/>
</dbReference>
<name>A0A1T4M750_9BACT</name>
<dbReference type="SUPFAM" id="SSF55781">
    <property type="entry name" value="GAF domain-like"/>
    <property type="match status" value="1"/>
</dbReference>
<feature type="domain" description="IclR-ED" evidence="5">
    <location>
        <begin position="74"/>
        <end position="258"/>
    </location>
</feature>
<dbReference type="InterPro" id="IPR005471">
    <property type="entry name" value="Tscrpt_reg_IclR_N"/>
</dbReference>
<reference evidence="7" key="1">
    <citation type="submission" date="2017-02" db="EMBL/GenBank/DDBJ databases">
        <authorList>
            <person name="Varghese N."/>
            <person name="Submissions S."/>
        </authorList>
    </citation>
    <scope>NUCLEOTIDE SEQUENCE [LARGE SCALE GENOMIC DNA]</scope>
    <source>
        <strain evidence="7">ATCC BAA-34</strain>
    </source>
</reference>
<dbReference type="GO" id="GO:0003677">
    <property type="term" value="F:DNA binding"/>
    <property type="evidence" value="ECO:0007669"/>
    <property type="project" value="UniProtKB-KW"/>
</dbReference>
<dbReference type="PANTHER" id="PTHR30136:SF24">
    <property type="entry name" value="HTH-TYPE TRANSCRIPTIONAL REPRESSOR ALLR"/>
    <property type="match status" value="1"/>
</dbReference>
<evidence type="ECO:0000313" key="6">
    <source>
        <dbReference type="EMBL" id="SJZ62608.1"/>
    </source>
</evidence>
<proteinExistence type="predicted"/>
<dbReference type="PANTHER" id="PTHR30136">
    <property type="entry name" value="HELIX-TURN-HELIX TRANSCRIPTIONAL REGULATOR, ICLR FAMILY"/>
    <property type="match status" value="1"/>
</dbReference>
<organism evidence="6 7">
    <name type="scientific">Trichlorobacter thiogenes</name>
    <dbReference type="NCBI Taxonomy" id="115783"/>
    <lineage>
        <taxon>Bacteria</taxon>
        <taxon>Pseudomonadati</taxon>
        <taxon>Thermodesulfobacteriota</taxon>
        <taxon>Desulfuromonadia</taxon>
        <taxon>Geobacterales</taxon>
        <taxon>Geobacteraceae</taxon>
        <taxon>Trichlorobacter</taxon>
    </lineage>
</organism>
<dbReference type="Gene3D" id="3.30.450.40">
    <property type="match status" value="1"/>
</dbReference>
<dbReference type="EMBL" id="FUWR01000004">
    <property type="protein sequence ID" value="SJZ62608.1"/>
    <property type="molecule type" value="Genomic_DNA"/>
</dbReference>
<dbReference type="InterPro" id="IPR050707">
    <property type="entry name" value="HTH_MetabolicPath_Reg"/>
</dbReference>
<dbReference type="GO" id="GO:0003700">
    <property type="term" value="F:DNA-binding transcription factor activity"/>
    <property type="evidence" value="ECO:0007669"/>
    <property type="project" value="TreeGrafter"/>
</dbReference>
<dbReference type="PROSITE" id="PS51078">
    <property type="entry name" value="ICLR_ED"/>
    <property type="match status" value="1"/>
</dbReference>
<dbReference type="SUPFAM" id="SSF46785">
    <property type="entry name" value="Winged helix' DNA-binding domain"/>
    <property type="match status" value="1"/>
</dbReference>
<dbReference type="STRING" id="115783.SAMN02745119_01195"/>
<dbReference type="Pfam" id="PF09339">
    <property type="entry name" value="HTH_IclR"/>
    <property type="match status" value="1"/>
</dbReference>
<evidence type="ECO:0000256" key="3">
    <source>
        <dbReference type="ARBA" id="ARBA00023163"/>
    </source>
</evidence>
<dbReference type="InterPro" id="IPR029016">
    <property type="entry name" value="GAF-like_dom_sf"/>
</dbReference>
<dbReference type="OrthoDB" id="13103at2"/>
<dbReference type="InterPro" id="IPR036390">
    <property type="entry name" value="WH_DNA-bd_sf"/>
</dbReference>
<dbReference type="PROSITE" id="PS51077">
    <property type="entry name" value="HTH_ICLR"/>
    <property type="match status" value="1"/>
</dbReference>
<dbReference type="RefSeq" id="WP_078789451.1">
    <property type="nucleotide sequence ID" value="NZ_FUWR01000004.1"/>
</dbReference>